<organism evidence="9 10">
    <name type="scientific">Trichinella nelsoni</name>
    <dbReference type="NCBI Taxonomy" id="6336"/>
    <lineage>
        <taxon>Eukaryota</taxon>
        <taxon>Metazoa</taxon>
        <taxon>Ecdysozoa</taxon>
        <taxon>Nematoda</taxon>
        <taxon>Enoplea</taxon>
        <taxon>Dorylaimia</taxon>
        <taxon>Trichinellida</taxon>
        <taxon>Trichinellidae</taxon>
        <taxon>Trichinella</taxon>
    </lineage>
</organism>
<dbReference type="PROSITE" id="PS50994">
    <property type="entry name" value="INTEGRASE"/>
    <property type="match status" value="1"/>
</dbReference>
<dbReference type="STRING" id="6336.A0A0V0RNS0"/>
<keyword evidence="7" id="KW-0695">RNA-directed DNA polymerase</keyword>
<evidence type="ECO:0000256" key="7">
    <source>
        <dbReference type="ARBA" id="ARBA00022918"/>
    </source>
</evidence>
<dbReference type="GO" id="GO:0003676">
    <property type="term" value="F:nucleic acid binding"/>
    <property type="evidence" value="ECO:0007669"/>
    <property type="project" value="InterPro"/>
</dbReference>
<reference evidence="9 10" key="1">
    <citation type="submission" date="2015-01" db="EMBL/GenBank/DDBJ databases">
        <title>Evolution of Trichinella species and genotypes.</title>
        <authorList>
            <person name="Korhonen P.K."/>
            <person name="Edoardo P."/>
            <person name="Giuseppe L.R."/>
            <person name="Gasser R.B."/>
        </authorList>
    </citation>
    <scope>NUCLEOTIDE SEQUENCE [LARGE SCALE GENOMIC DNA]</scope>
    <source>
        <strain evidence="9">ISS37</strain>
    </source>
</reference>
<name>A0A0V0RNS0_9BILA</name>
<dbReference type="SUPFAM" id="SSF56672">
    <property type="entry name" value="DNA/RNA polymerases"/>
    <property type="match status" value="1"/>
</dbReference>
<keyword evidence="5" id="KW-0255">Endonuclease</keyword>
<evidence type="ECO:0000256" key="5">
    <source>
        <dbReference type="ARBA" id="ARBA00022759"/>
    </source>
</evidence>
<dbReference type="InterPro" id="IPR041373">
    <property type="entry name" value="RT_RNaseH"/>
</dbReference>
<evidence type="ECO:0000313" key="9">
    <source>
        <dbReference type="EMBL" id="KRX15925.1"/>
    </source>
</evidence>
<gene>
    <name evidence="9" type="primary">pol</name>
    <name evidence="9" type="ORF">T07_13316</name>
</gene>
<dbReference type="Gene3D" id="3.30.70.270">
    <property type="match status" value="1"/>
</dbReference>
<dbReference type="AlphaFoldDB" id="A0A0V0RNS0"/>
<dbReference type="InterPro" id="IPR050951">
    <property type="entry name" value="Retrovirus_Pol_polyprotein"/>
</dbReference>
<dbReference type="EMBL" id="JYDL01000119">
    <property type="protein sequence ID" value="KRX15925.1"/>
    <property type="molecule type" value="Genomic_DNA"/>
</dbReference>
<evidence type="ECO:0000256" key="1">
    <source>
        <dbReference type="ARBA" id="ARBA00012493"/>
    </source>
</evidence>
<dbReference type="GO" id="GO:0042575">
    <property type="term" value="C:DNA polymerase complex"/>
    <property type="evidence" value="ECO:0007669"/>
    <property type="project" value="UniProtKB-ARBA"/>
</dbReference>
<dbReference type="PANTHER" id="PTHR37984:SF5">
    <property type="entry name" value="PROTEIN NYNRIN-LIKE"/>
    <property type="match status" value="1"/>
</dbReference>
<dbReference type="Pfam" id="PF17917">
    <property type="entry name" value="RT_RNaseH"/>
    <property type="match status" value="1"/>
</dbReference>
<dbReference type="Proteomes" id="UP000054630">
    <property type="component" value="Unassembled WGS sequence"/>
</dbReference>
<accession>A0A0V0RNS0</accession>
<feature type="domain" description="Integrase catalytic" evidence="8">
    <location>
        <begin position="583"/>
        <end position="695"/>
    </location>
</feature>
<evidence type="ECO:0000313" key="10">
    <source>
        <dbReference type="Proteomes" id="UP000054630"/>
    </source>
</evidence>
<dbReference type="GO" id="GO:0003964">
    <property type="term" value="F:RNA-directed DNA polymerase activity"/>
    <property type="evidence" value="ECO:0007669"/>
    <property type="project" value="UniProtKB-KW"/>
</dbReference>
<dbReference type="EC" id="2.7.7.49" evidence="1"/>
<evidence type="ECO:0000256" key="4">
    <source>
        <dbReference type="ARBA" id="ARBA00022722"/>
    </source>
</evidence>
<keyword evidence="2" id="KW-0808">Transferase</keyword>
<keyword evidence="6" id="KW-0378">Hydrolase</keyword>
<dbReference type="InterPro" id="IPR043128">
    <property type="entry name" value="Rev_trsase/Diguanyl_cyclase"/>
</dbReference>
<dbReference type="InterPro" id="IPR001584">
    <property type="entry name" value="Integrase_cat-core"/>
</dbReference>
<evidence type="ECO:0000259" key="8">
    <source>
        <dbReference type="PROSITE" id="PS50994"/>
    </source>
</evidence>
<evidence type="ECO:0000256" key="3">
    <source>
        <dbReference type="ARBA" id="ARBA00022695"/>
    </source>
</evidence>
<dbReference type="SUPFAM" id="SSF53098">
    <property type="entry name" value="Ribonuclease H-like"/>
    <property type="match status" value="1"/>
</dbReference>
<keyword evidence="10" id="KW-1185">Reference proteome</keyword>
<comment type="caution">
    <text evidence="9">The sequence shown here is derived from an EMBL/GenBank/DDBJ whole genome shotgun (WGS) entry which is preliminary data.</text>
</comment>
<evidence type="ECO:0000256" key="2">
    <source>
        <dbReference type="ARBA" id="ARBA00022679"/>
    </source>
</evidence>
<dbReference type="PANTHER" id="PTHR37984">
    <property type="entry name" value="PROTEIN CBG26694"/>
    <property type="match status" value="1"/>
</dbReference>
<sequence>MSEDVQGNISFRKTLAVVSVRAESPQSELMAYHAVQKAMEKMLPSEQESSGKHRSVLTAILWEFADVLSTSDEDVWRTGVVRHAIYNGDAKPVRCSPRRIPYHQRAPVEALLDVMLRQDVVEPSILCRLPAAEQPHTEGCEPAPEVRQHFGPAGGCTMVFDPGPGKRILAGGGLTTRSGEDGLHHPLWAVPVQSDALWTVQRTSHKTCHHGDSPERPGGNRLLGVPVRCHRIWQDCRRAYGTTARGVPLLPGSGFEGQTREMTAHKEEGSLLGPHHFGKRDRYGPKRNLCRAGVAGTDLRVRVAQFLGLVSYYRKFVNGFANVAAPLHLLLENEVVWDWSKACQSAVDALNLHLSSAPILTYPDFHRQFIVDVDASGDNLGAVLSQKEGKAERVVAYASRTLTKAKRCYCATRREMHCLVWALREFRPYLYGQRFVVRTDHSCLRWLTTFKEPEGQVARWLESLAELDFEKGVHAPSRLPNSEVNTWRRALKTSCVLPSRRTQRSNYCGKGWLARTGRWDVPRSVALTCMCCSSNGAARRWCREPSETKSYCQCTTVVVPCTHGETRRKGPTKNNRAPMHSMAAGYPLQRVGMDILGPLQKNPSENRYVLVLTDYFTKWTAAFPLANMVASTVDKVLVEKYIAYFGAPDYLHSDHGRSFEASVVPLLLEMCRLFGIKKTRSSRNENKYDKDLTVQ</sequence>
<evidence type="ECO:0000256" key="6">
    <source>
        <dbReference type="ARBA" id="ARBA00022801"/>
    </source>
</evidence>
<dbReference type="CDD" id="cd09274">
    <property type="entry name" value="RNase_HI_RT_Ty3"/>
    <property type="match status" value="1"/>
</dbReference>
<dbReference type="InterPro" id="IPR043502">
    <property type="entry name" value="DNA/RNA_pol_sf"/>
</dbReference>
<protein>
    <recommendedName>
        <fullName evidence="1">RNA-directed DNA polymerase</fullName>
        <ecNumber evidence="1">2.7.7.49</ecNumber>
    </recommendedName>
</protein>
<dbReference type="GO" id="GO:0016787">
    <property type="term" value="F:hydrolase activity"/>
    <property type="evidence" value="ECO:0007669"/>
    <property type="project" value="UniProtKB-KW"/>
</dbReference>
<keyword evidence="4" id="KW-0540">Nuclease</keyword>
<keyword evidence="3" id="KW-0548">Nucleotidyltransferase</keyword>
<dbReference type="GO" id="GO:0015074">
    <property type="term" value="P:DNA integration"/>
    <property type="evidence" value="ECO:0007669"/>
    <property type="project" value="InterPro"/>
</dbReference>
<dbReference type="FunFam" id="3.10.20.370:FF:000001">
    <property type="entry name" value="Retrovirus-related Pol polyprotein from transposon 17.6-like protein"/>
    <property type="match status" value="1"/>
</dbReference>
<dbReference type="Gene3D" id="3.30.420.10">
    <property type="entry name" value="Ribonuclease H-like superfamily/Ribonuclease H"/>
    <property type="match status" value="1"/>
</dbReference>
<dbReference type="Gene3D" id="3.10.20.370">
    <property type="match status" value="1"/>
</dbReference>
<dbReference type="FunFam" id="3.30.70.270:FF:000020">
    <property type="entry name" value="Transposon Tf2-6 polyprotein-like Protein"/>
    <property type="match status" value="1"/>
</dbReference>
<dbReference type="GO" id="GO:0004519">
    <property type="term" value="F:endonuclease activity"/>
    <property type="evidence" value="ECO:0007669"/>
    <property type="project" value="UniProtKB-KW"/>
</dbReference>
<dbReference type="InterPro" id="IPR036397">
    <property type="entry name" value="RNaseH_sf"/>
</dbReference>
<proteinExistence type="predicted"/>
<dbReference type="InterPro" id="IPR012337">
    <property type="entry name" value="RNaseH-like_sf"/>
</dbReference>
<dbReference type="OrthoDB" id="5862884at2759"/>